<reference evidence="1" key="1">
    <citation type="submission" date="2020-09" db="EMBL/GenBank/DDBJ databases">
        <title>Genome-Enabled Discovery of Anthraquinone Biosynthesis in Senna tora.</title>
        <authorList>
            <person name="Kang S.-H."/>
            <person name="Pandey R.P."/>
            <person name="Lee C.-M."/>
            <person name="Sim J.-S."/>
            <person name="Jeong J.-T."/>
            <person name="Choi B.-S."/>
            <person name="Jung M."/>
            <person name="Ginzburg D."/>
            <person name="Zhao K."/>
            <person name="Won S.Y."/>
            <person name="Oh T.-J."/>
            <person name="Yu Y."/>
            <person name="Kim N.-H."/>
            <person name="Lee O.R."/>
            <person name="Lee T.-H."/>
            <person name="Bashyal P."/>
            <person name="Kim T.-S."/>
            <person name="Lee W.-H."/>
            <person name="Kawkins C."/>
            <person name="Kim C.-K."/>
            <person name="Kim J.S."/>
            <person name="Ahn B.O."/>
            <person name="Rhee S.Y."/>
            <person name="Sohng J.K."/>
        </authorList>
    </citation>
    <scope>NUCLEOTIDE SEQUENCE</scope>
    <source>
        <tissue evidence="1">Leaf</tissue>
    </source>
</reference>
<sequence length="190" mass="21578">MDGEWLSEDTDLKSYVKDFFLKLFSQDMQNCEPLMTNCAFPEVDVERLGNQINEEEIRCSLFAMKGIHGFLALFFQRNWNVVKNSVCHVISGILAGTSNVAEINQSLIVLIPKVQKPEFVNVIYKCLSKCLDRFCCSSGQTVNNNKTRIFFSKNIGAAVMKNIVDAPGFMKTEDLEPSSDMEEELSFYGW</sequence>
<proteinExistence type="predicted"/>
<dbReference type="OrthoDB" id="998851at2759"/>
<comment type="caution">
    <text evidence="1">The sequence shown here is derived from an EMBL/GenBank/DDBJ whole genome shotgun (WGS) entry which is preliminary data.</text>
</comment>
<keyword evidence="2" id="KW-1185">Reference proteome</keyword>
<evidence type="ECO:0000313" key="1">
    <source>
        <dbReference type="EMBL" id="KAF7807420.1"/>
    </source>
</evidence>
<organism evidence="1 2">
    <name type="scientific">Senna tora</name>
    <dbReference type="NCBI Taxonomy" id="362788"/>
    <lineage>
        <taxon>Eukaryota</taxon>
        <taxon>Viridiplantae</taxon>
        <taxon>Streptophyta</taxon>
        <taxon>Embryophyta</taxon>
        <taxon>Tracheophyta</taxon>
        <taxon>Spermatophyta</taxon>
        <taxon>Magnoliopsida</taxon>
        <taxon>eudicotyledons</taxon>
        <taxon>Gunneridae</taxon>
        <taxon>Pentapetalae</taxon>
        <taxon>rosids</taxon>
        <taxon>fabids</taxon>
        <taxon>Fabales</taxon>
        <taxon>Fabaceae</taxon>
        <taxon>Caesalpinioideae</taxon>
        <taxon>Cassia clade</taxon>
        <taxon>Senna</taxon>
    </lineage>
</organism>
<dbReference type="EMBL" id="JAAIUW010000012">
    <property type="protein sequence ID" value="KAF7807420.1"/>
    <property type="molecule type" value="Genomic_DNA"/>
</dbReference>
<gene>
    <name evidence="1" type="ORF">G2W53_039581</name>
</gene>
<dbReference type="Proteomes" id="UP000634136">
    <property type="component" value="Unassembled WGS sequence"/>
</dbReference>
<protein>
    <submittedName>
        <fullName evidence="1">Ribonuclease H</fullName>
    </submittedName>
</protein>
<evidence type="ECO:0000313" key="2">
    <source>
        <dbReference type="Proteomes" id="UP000634136"/>
    </source>
</evidence>
<dbReference type="AlphaFoldDB" id="A0A834SR37"/>
<accession>A0A834SR37</accession>
<name>A0A834SR37_9FABA</name>